<dbReference type="AlphaFoldDB" id="A0A103MM20"/>
<evidence type="ECO:0000313" key="7">
    <source>
        <dbReference type="EMBL" id="KVF96799.1"/>
    </source>
</evidence>
<dbReference type="Gramene" id="KVF96799">
    <property type="protein sequence ID" value="KVF96799"/>
    <property type="gene ID" value="Ccrd_026603"/>
</dbReference>
<dbReference type="CDD" id="cd01098">
    <property type="entry name" value="PAN_AP_plant"/>
    <property type="match status" value="1"/>
</dbReference>
<keyword evidence="4" id="KW-0472">Membrane</keyword>
<dbReference type="PANTHER" id="PTHR32444">
    <property type="entry name" value="BULB-TYPE LECTIN DOMAIN-CONTAINING PROTEIN"/>
    <property type="match status" value="1"/>
</dbReference>
<dbReference type="EMBL" id="LEKV01008813">
    <property type="protein sequence ID" value="KVF96799.1"/>
    <property type="molecule type" value="Genomic_DNA"/>
</dbReference>
<evidence type="ECO:0000256" key="3">
    <source>
        <dbReference type="ARBA" id="ARBA00023180"/>
    </source>
</evidence>
<name>A0A103MM20_CYNCS</name>
<dbReference type="CDD" id="cd00028">
    <property type="entry name" value="B_lectin"/>
    <property type="match status" value="1"/>
</dbReference>
<dbReference type="InterPro" id="IPR036426">
    <property type="entry name" value="Bulb-type_lectin_dom_sf"/>
</dbReference>
<feature type="domain" description="Bulb-type lectin" evidence="5">
    <location>
        <begin position="39"/>
        <end position="165"/>
    </location>
</feature>
<dbReference type="SUPFAM" id="SSF56112">
    <property type="entry name" value="Protein kinase-like (PK-like)"/>
    <property type="match status" value="1"/>
</dbReference>
<feature type="domain" description="Apple" evidence="6">
    <location>
        <begin position="355"/>
        <end position="438"/>
    </location>
</feature>
<dbReference type="InterPro" id="IPR000858">
    <property type="entry name" value="S_locus_glycoprot_dom"/>
</dbReference>
<dbReference type="InterPro" id="IPR001480">
    <property type="entry name" value="Bulb-type_lectin_dom"/>
</dbReference>
<keyword evidence="2" id="KW-1015">Disulfide bond</keyword>
<dbReference type="GO" id="GO:0048544">
    <property type="term" value="P:recognition of pollen"/>
    <property type="evidence" value="ECO:0007669"/>
    <property type="project" value="InterPro"/>
</dbReference>
<evidence type="ECO:0000256" key="4">
    <source>
        <dbReference type="SAM" id="Phobius"/>
    </source>
</evidence>
<evidence type="ECO:0000256" key="1">
    <source>
        <dbReference type="ARBA" id="ARBA00022729"/>
    </source>
</evidence>
<dbReference type="PROSITE" id="PS50948">
    <property type="entry name" value="PAN"/>
    <property type="match status" value="1"/>
</dbReference>
<evidence type="ECO:0000259" key="5">
    <source>
        <dbReference type="PROSITE" id="PS50927"/>
    </source>
</evidence>
<protein>
    <submittedName>
        <fullName evidence="7">Apple-like protein</fullName>
    </submittedName>
</protein>
<evidence type="ECO:0000256" key="2">
    <source>
        <dbReference type="ARBA" id="ARBA00023157"/>
    </source>
</evidence>
<comment type="caution">
    <text evidence="7">The sequence shown here is derived from an EMBL/GenBank/DDBJ whole genome shotgun (WGS) entry which is preliminary data.</text>
</comment>
<feature type="transmembrane region" description="Helical" evidence="4">
    <location>
        <begin position="442"/>
        <end position="463"/>
    </location>
</feature>
<keyword evidence="1" id="KW-0732">Signal</keyword>
<dbReference type="Pfam" id="PF01453">
    <property type="entry name" value="B_lectin"/>
    <property type="match status" value="1"/>
</dbReference>
<organism evidence="7 8">
    <name type="scientific">Cynara cardunculus var. scolymus</name>
    <name type="common">Globe artichoke</name>
    <name type="synonym">Cynara scolymus</name>
    <dbReference type="NCBI Taxonomy" id="59895"/>
    <lineage>
        <taxon>Eukaryota</taxon>
        <taxon>Viridiplantae</taxon>
        <taxon>Streptophyta</taxon>
        <taxon>Embryophyta</taxon>
        <taxon>Tracheophyta</taxon>
        <taxon>Spermatophyta</taxon>
        <taxon>Magnoliopsida</taxon>
        <taxon>eudicotyledons</taxon>
        <taxon>Gunneridae</taxon>
        <taxon>Pentapetalae</taxon>
        <taxon>asterids</taxon>
        <taxon>campanulids</taxon>
        <taxon>Asterales</taxon>
        <taxon>Asteraceae</taxon>
        <taxon>Carduoideae</taxon>
        <taxon>Cardueae</taxon>
        <taxon>Carduinae</taxon>
        <taxon>Cynara</taxon>
    </lineage>
</organism>
<keyword evidence="3" id="KW-0325">Glycoprotein</keyword>
<proteinExistence type="predicted"/>
<evidence type="ECO:0000259" key="6">
    <source>
        <dbReference type="PROSITE" id="PS50948"/>
    </source>
</evidence>
<dbReference type="SMART" id="SM00108">
    <property type="entry name" value="B_lectin"/>
    <property type="match status" value="1"/>
</dbReference>
<dbReference type="FunFam" id="2.90.10.10:FF:000005">
    <property type="entry name" value="G-type lectin S-receptor-like serine/threonine-protein kinase"/>
    <property type="match status" value="1"/>
</dbReference>
<dbReference type="SUPFAM" id="SSF51110">
    <property type="entry name" value="alpha-D-mannose-specific plant lectins"/>
    <property type="match status" value="1"/>
</dbReference>
<sequence length="621" mass="69483">MEKQNLKKAHETSILIQWLWCLLFIVSSFSSLLPVSATEDRITTTNSINKNQTIISAGGKFALGFFSPHNSTSSYLGIWYNTIPKLTIIWVANRASPIPKSSPAVFQLSGDGNLVVLSGTNEVVWTSNVTLNSLNITSSTVAVLLDDGNLQLKSGEGGCLWQSFDHPSDTYVAEMKISSNRRTGQELHLTSWINDEDPSLGIFSIGIDPNGHQFYIWKGHQPYWRSNVYATTFSYASPFVNYDRGFSAYISWVVEEDEIYLVSSISTSSISTRFTLVPSGRIELLVWVKTRWMVLWQAPLGKCDFYSHCGPFTICQKNESIPLCKCLTGFQPKSHNEWIVGNWTGGCVRNKTLRCDKGDRFLKFEKMKLPDHAVIVGNGSVSDCEHKCFQNCSCTAYAYANVTDLTIVVCLNWFRELVDIVNNYDTVDESQEHSSTHTRKRLIAVAVAIVSIGLLLISIFGYFRSRKRQERINSELLGFDSMSTTSGDGHSNAELISFSLRSVLAATDSFSVRNKLGEGGFGPVYKAWDNWMEGRALDLIDPSVRDTYNPLQAVKCINVGLLCVQEIMSERPTMSEVVVMLSNETATIQSPKNPAFIIHRSYQMSSRCSNNEITMTDVEPR</sequence>
<dbReference type="Pfam" id="PF00954">
    <property type="entry name" value="S_locus_glycop"/>
    <property type="match status" value="1"/>
</dbReference>
<dbReference type="Gene3D" id="2.90.10.10">
    <property type="entry name" value="Bulb-type lectin domain"/>
    <property type="match status" value="1"/>
</dbReference>
<dbReference type="InterPro" id="IPR011009">
    <property type="entry name" value="Kinase-like_dom_sf"/>
</dbReference>
<dbReference type="Gene3D" id="1.10.510.10">
    <property type="entry name" value="Transferase(Phosphotransferase) domain 1"/>
    <property type="match status" value="1"/>
</dbReference>
<dbReference type="OMA" id="PFSYGCD"/>
<reference evidence="7 8" key="1">
    <citation type="journal article" date="2016" name="Sci. Rep.">
        <title>The genome sequence of the outbreeding globe artichoke constructed de novo incorporating a phase-aware low-pass sequencing strategy of F1 progeny.</title>
        <authorList>
            <person name="Scaglione D."/>
            <person name="Reyes-Chin-Wo S."/>
            <person name="Acquadro A."/>
            <person name="Froenicke L."/>
            <person name="Portis E."/>
            <person name="Beitel C."/>
            <person name="Tirone M."/>
            <person name="Mauro R."/>
            <person name="Lo Monaco A."/>
            <person name="Mauromicale G."/>
            <person name="Faccioli P."/>
            <person name="Cattivelli L."/>
            <person name="Rieseberg L."/>
            <person name="Michelmore R."/>
            <person name="Lanteri S."/>
        </authorList>
    </citation>
    <scope>NUCLEOTIDE SEQUENCE [LARGE SCALE GENOMIC DNA]</scope>
    <source>
        <strain evidence="7">2C</strain>
    </source>
</reference>
<dbReference type="InterPro" id="IPR003609">
    <property type="entry name" value="Pan_app"/>
</dbReference>
<keyword evidence="8" id="KW-1185">Reference proteome</keyword>
<dbReference type="Pfam" id="PF08276">
    <property type="entry name" value="PAN_2"/>
    <property type="match status" value="1"/>
</dbReference>
<dbReference type="Proteomes" id="UP000243975">
    <property type="component" value="Unassembled WGS sequence"/>
</dbReference>
<dbReference type="PROSITE" id="PS50927">
    <property type="entry name" value="BULB_LECTIN"/>
    <property type="match status" value="1"/>
</dbReference>
<dbReference type="STRING" id="59895.A0A103MM20"/>
<dbReference type="SMART" id="SM00473">
    <property type="entry name" value="PAN_AP"/>
    <property type="match status" value="1"/>
</dbReference>
<keyword evidence="4" id="KW-1133">Transmembrane helix</keyword>
<accession>A0A103MM20</accession>
<gene>
    <name evidence="7" type="ORF">Ccrd_026603</name>
</gene>
<evidence type="ECO:0000313" key="8">
    <source>
        <dbReference type="Proteomes" id="UP000243975"/>
    </source>
</evidence>
<dbReference type="PANTHER" id="PTHR32444:SF246">
    <property type="entry name" value="S-LOCUS-SPECIFIC GLYCOPROTEIN S13-LIKE"/>
    <property type="match status" value="1"/>
</dbReference>
<keyword evidence="4" id="KW-0812">Transmembrane</keyword>